<comment type="caution">
    <text evidence="2">The sequence shown here is derived from an EMBL/GenBank/DDBJ whole genome shotgun (WGS) entry which is preliminary data.</text>
</comment>
<dbReference type="Proteomes" id="UP000035955">
    <property type="component" value="Unassembled WGS sequence"/>
</dbReference>
<gene>
    <name evidence="2" type="ORF">VQ02_33155</name>
</gene>
<feature type="region of interest" description="Disordered" evidence="1">
    <location>
        <begin position="41"/>
        <end position="74"/>
    </location>
</feature>
<keyword evidence="3" id="KW-1185">Reference proteome</keyword>
<evidence type="ECO:0000313" key="2">
    <source>
        <dbReference type="EMBL" id="KMO27520.1"/>
    </source>
</evidence>
<sequence length="74" mass="8394">MMPASDLEHRAELARQRKLWKYDRSTAKPRRKYVYKAKKPGAVEIPVKPKASSPDRTRGGWRRQSGMAQAASPG</sequence>
<evidence type="ECO:0000313" key="3">
    <source>
        <dbReference type="Proteomes" id="UP000035955"/>
    </source>
</evidence>
<name>A0A0J6RXH2_9HYPH</name>
<accession>A0A0J6RXH2</accession>
<organism evidence="2 3">
    <name type="scientific">Methylobacterium variabile</name>
    <dbReference type="NCBI Taxonomy" id="298794"/>
    <lineage>
        <taxon>Bacteria</taxon>
        <taxon>Pseudomonadati</taxon>
        <taxon>Pseudomonadota</taxon>
        <taxon>Alphaproteobacteria</taxon>
        <taxon>Hyphomicrobiales</taxon>
        <taxon>Methylobacteriaceae</taxon>
        <taxon>Methylobacterium</taxon>
    </lineage>
</organism>
<dbReference type="EMBL" id="LABY01000370">
    <property type="protein sequence ID" value="KMO27520.1"/>
    <property type="molecule type" value="Genomic_DNA"/>
</dbReference>
<reference evidence="2 3" key="1">
    <citation type="submission" date="2015-03" db="EMBL/GenBank/DDBJ databases">
        <title>Genome sequencing of Methylobacterium variabile DSM 16961.</title>
        <authorList>
            <person name="Chaudhry V."/>
            <person name="Patil P.B."/>
        </authorList>
    </citation>
    <scope>NUCLEOTIDE SEQUENCE [LARGE SCALE GENOMIC DNA]</scope>
    <source>
        <strain evidence="2 3">DSM 16961</strain>
    </source>
</reference>
<dbReference type="AlphaFoldDB" id="A0A0J6RXH2"/>
<evidence type="ECO:0000256" key="1">
    <source>
        <dbReference type="SAM" id="MobiDB-lite"/>
    </source>
</evidence>
<protein>
    <submittedName>
        <fullName evidence="2">Uncharacterized protein</fullName>
    </submittedName>
</protein>
<dbReference type="PATRIC" id="fig|298794.3.peg.5328"/>
<proteinExistence type="predicted"/>